<dbReference type="PANTHER" id="PTHR44845:SF6">
    <property type="entry name" value="BETA-ALANINE-ACTIVATING ENZYME"/>
    <property type="match status" value="1"/>
</dbReference>
<dbReference type="AlphaFoldDB" id="A0A135LT24"/>
<dbReference type="PANTHER" id="PTHR44845">
    <property type="entry name" value="CARRIER DOMAIN-CONTAINING PROTEIN"/>
    <property type="match status" value="1"/>
</dbReference>
<dbReference type="SUPFAM" id="SSF51735">
    <property type="entry name" value="NAD(P)-binding Rossmann-fold domains"/>
    <property type="match status" value="1"/>
</dbReference>
<dbReference type="Proteomes" id="UP000070168">
    <property type="component" value="Unassembled WGS sequence"/>
</dbReference>
<dbReference type="PROSITE" id="PS00455">
    <property type="entry name" value="AMP_BINDING"/>
    <property type="match status" value="1"/>
</dbReference>
<proteinExistence type="inferred from homology"/>
<evidence type="ECO:0000256" key="1">
    <source>
        <dbReference type="ARBA" id="ARBA00022450"/>
    </source>
</evidence>
<dbReference type="STRING" id="5078.A0A135LT24"/>
<evidence type="ECO:0000313" key="6">
    <source>
        <dbReference type="Proteomes" id="UP000070168"/>
    </source>
</evidence>
<evidence type="ECO:0000259" key="4">
    <source>
        <dbReference type="PROSITE" id="PS50075"/>
    </source>
</evidence>
<dbReference type="InterPro" id="IPR036736">
    <property type="entry name" value="ACP-like_sf"/>
</dbReference>
<dbReference type="SUPFAM" id="SSF47336">
    <property type="entry name" value="ACP-like"/>
    <property type="match status" value="1"/>
</dbReference>
<dbReference type="OMA" id="QWTAESM"/>
<accession>A0A135LT24</accession>
<reference evidence="5 6" key="1">
    <citation type="journal article" date="2016" name="BMC Genomics">
        <title>Genome sequencing and secondary metabolism of the postharvest pathogen Penicillium griseofulvum.</title>
        <authorList>
            <person name="Banani H."/>
            <person name="Marcet-Houben M."/>
            <person name="Ballester A.R."/>
            <person name="Abbruscato P."/>
            <person name="Gonzalez-Candelas L."/>
            <person name="Gabaldon T."/>
            <person name="Spadaro D."/>
        </authorList>
    </citation>
    <scope>NUCLEOTIDE SEQUENCE [LARGE SCALE GENOMIC DNA]</scope>
    <source>
        <strain evidence="5 6">PG3</strain>
    </source>
</reference>
<protein>
    <submittedName>
        <fullName evidence="5">Male sterility, NAD-binding</fullName>
    </submittedName>
</protein>
<dbReference type="InterPro" id="IPR042099">
    <property type="entry name" value="ANL_N_sf"/>
</dbReference>
<keyword evidence="2" id="KW-0597">Phosphoprotein</keyword>
<evidence type="ECO:0000256" key="2">
    <source>
        <dbReference type="ARBA" id="ARBA00022553"/>
    </source>
</evidence>
<dbReference type="Pfam" id="PF00501">
    <property type="entry name" value="AMP-binding"/>
    <property type="match status" value="1"/>
</dbReference>
<dbReference type="CDD" id="cd05235">
    <property type="entry name" value="SDR_e1"/>
    <property type="match status" value="1"/>
</dbReference>
<dbReference type="Pfam" id="PF13193">
    <property type="entry name" value="AMP-binding_C"/>
    <property type="match status" value="1"/>
</dbReference>
<dbReference type="Gene3D" id="3.40.50.12780">
    <property type="entry name" value="N-terminal domain of ligase-like"/>
    <property type="match status" value="1"/>
</dbReference>
<dbReference type="EMBL" id="LHQR01000027">
    <property type="protein sequence ID" value="KXG52110.1"/>
    <property type="molecule type" value="Genomic_DNA"/>
</dbReference>
<keyword evidence="1" id="KW-0596">Phosphopantetheine</keyword>
<dbReference type="SUPFAM" id="SSF56801">
    <property type="entry name" value="Acetyl-CoA synthetase-like"/>
    <property type="match status" value="1"/>
</dbReference>
<dbReference type="InterPro" id="IPR045851">
    <property type="entry name" value="AMP-bd_C_sf"/>
</dbReference>
<dbReference type="InterPro" id="IPR036291">
    <property type="entry name" value="NAD(P)-bd_dom_sf"/>
</dbReference>
<dbReference type="PROSITE" id="PS50075">
    <property type="entry name" value="CARRIER"/>
    <property type="match status" value="1"/>
</dbReference>
<keyword evidence="6" id="KW-1185">Reference proteome</keyword>
<comment type="caution">
    <text evidence="5">The sequence shown here is derived from an EMBL/GenBank/DDBJ whole genome shotgun (WGS) entry which is preliminary data.</text>
</comment>
<dbReference type="InterPro" id="IPR025110">
    <property type="entry name" value="AMP-bd_C"/>
</dbReference>
<dbReference type="NCBIfam" id="TIGR01746">
    <property type="entry name" value="Thioester-redct"/>
    <property type="match status" value="1"/>
</dbReference>
<dbReference type="InterPro" id="IPR020845">
    <property type="entry name" value="AMP-binding_CS"/>
</dbReference>
<dbReference type="CDD" id="cd05930">
    <property type="entry name" value="A_NRPS"/>
    <property type="match status" value="1"/>
</dbReference>
<evidence type="ECO:0000313" key="5">
    <source>
        <dbReference type="EMBL" id="KXG52110.1"/>
    </source>
</evidence>
<dbReference type="InterPro" id="IPR010080">
    <property type="entry name" value="Thioester_reductase-like_dom"/>
</dbReference>
<dbReference type="GO" id="GO:0044550">
    <property type="term" value="P:secondary metabolite biosynthetic process"/>
    <property type="evidence" value="ECO:0007669"/>
    <property type="project" value="UniProtKB-ARBA"/>
</dbReference>
<dbReference type="Gene3D" id="3.40.50.720">
    <property type="entry name" value="NAD(P)-binding Rossmann-like Domain"/>
    <property type="match status" value="1"/>
</dbReference>
<comment type="similarity">
    <text evidence="3">Belongs to the NRP synthetase family.</text>
</comment>
<dbReference type="Pfam" id="PF07993">
    <property type="entry name" value="NAD_binding_4"/>
    <property type="match status" value="1"/>
</dbReference>
<evidence type="ECO:0000256" key="3">
    <source>
        <dbReference type="ARBA" id="ARBA00029454"/>
    </source>
</evidence>
<dbReference type="Gene3D" id="1.10.1200.10">
    <property type="entry name" value="ACP-like"/>
    <property type="match status" value="1"/>
</dbReference>
<feature type="domain" description="Carrier" evidence="4">
    <location>
        <begin position="511"/>
        <end position="586"/>
    </location>
</feature>
<name>A0A135LT24_PENPA</name>
<dbReference type="InterPro" id="IPR013120">
    <property type="entry name" value="FAR_NAD-bd"/>
</dbReference>
<dbReference type="InterPro" id="IPR000873">
    <property type="entry name" value="AMP-dep_synth/lig_dom"/>
</dbReference>
<gene>
    <name evidence="5" type="ORF">PGRI_083940</name>
</gene>
<dbReference type="RefSeq" id="XP_040650646.1">
    <property type="nucleotide sequence ID" value="XM_040796108.1"/>
</dbReference>
<dbReference type="InterPro" id="IPR009081">
    <property type="entry name" value="PP-bd_ACP"/>
</dbReference>
<sequence>MEKIIYEHFQRSPNSIAVEDRDLSLSYAELLAEAAHLAGTLGVVVSGELIGILLGPVIHQIVAQLAIRLAGGTCVPIEPSLPKSRIAALLGDIRVRRVFVDKEDSAHWDDIEVIHVQPISGRKNVDLAPETFESKSEISHILFTSGSTGKPKPVQIRAESILHMATKTLATPLQTNDRVTEFNNPGFDIMLFDIWVTLISGATIVVVPREIATDPGAFGGFLKSHNATVTFLTAALFQIIAFTDPFAFSSLRHVFTGGDVASVHAMRSVLENGPPQNLWNSYGPTECTTMVTMARITLEETSRERITVGRPIGSTVLVLLDEDQNTIRDSGRRGEIHIGGPQQAFGYLNMPYETDQFFIHLEKKKIGLPGEGSIRLYRTGDMAEWRDTTYLLDFIGRTDNQVKHAGFRVDLGEIEHALLTHRGVQSVVVVRQPPISESGTHSLVAFVVGTEVFHTQNLLEFAREHLPAYMVPNAVERITEFPLTPNGKVDRNTLVQRRLETLRQELSVPEHKSEDNRALLRGLWEDLLNVANIGDEDDFFVSGGSSLQAAALISLIRKRLGTLVSMQDLHTHSTLDRLLRLIENTDLKHEDAPNDAKIWMEDVNLVNDIELVPRWEDDTEGRVFVTGVTGFVGAHLLQRLMEKPSVKQIACLARPTNGVSAATRVQQALERYDLWPSRFDQIQKLLVLEGDLGDRELGLGSQKFTWLANWASVIFHLGAKVNFCQSYREHRVSNVVGTCNALRLASSGRRKSFHYVSSIDVWGPTGYILGTKELYEDEPLERHIEGLRYDLGYAQSQWTAEAMVRRMRDRGLPITIYRPGFIVGDSKTGTNNPDDFFSRFLAGCIQLGTFPRILEQRLEYVTVDYVLDALIHIASDNKNLGMSYSLNCPDVRQSVDVIGTCAVLNEAGYDVKVISYDEWVEQLRQQPEDGPLAPLMPMLQEKVLGLLTRWEASQYSPVYRCDNTTEALKDNPGIKYTPFDTALLKRFIGFWNRKGFYHIRE</sequence>
<dbReference type="OrthoDB" id="408177at2759"/>
<dbReference type="Gene3D" id="3.30.300.30">
    <property type="match status" value="1"/>
</dbReference>
<dbReference type="GeneID" id="63711408"/>
<organism evidence="5 6">
    <name type="scientific">Penicillium patulum</name>
    <name type="common">Penicillium griseofulvum</name>
    <dbReference type="NCBI Taxonomy" id="5078"/>
    <lineage>
        <taxon>Eukaryota</taxon>
        <taxon>Fungi</taxon>
        <taxon>Dikarya</taxon>
        <taxon>Ascomycota</taxon>
        <taxon>Pezizomycotina</taxon>
        <taxon>Eurotiomycetes</taxon>
        <taxon>Eurotiomycetidae</taxon>
        <taxon>Eurotiales</taxon>
        <taxon>Aspergillaceae</taxon>
        <taxon>Penicillium</taxon>
    </lineage>
</organism>
<dbReference type="Pfam" id="PF00550">
    <property type="entry name" value="PP-binding"/>
    <property type="match status" value="1"/>
</dbReference>